<dbReference type="RefSeq" id="WP_212978662.1">
    <property type="nucleotide sequence ID" value="NZ_AP025343.1"/>
</dbReference>
<feature type="region of interest" description="Disordered" evidence="2">
    <location>
        <begin position="29"/>
        <end position="59"/>
    </location>
</feature>
<evidence type="ECO:0000256" key="3">
    <source>
        <dbReference type="SAM" id="SignalP"/>
    </source>
</evidence>
<name>A0A919YE05_9BACL</name>
<dbReference type="PROSITE" id="PS51257">
    <property type="entry name" value="PROKAR_LIPOPROTEIN"/>
    <property type="match status" value="1"/>
</dbReference>
<dbReference type="EMBL" id="BORT01000010">
    <property type="protein sequence ID" value="GIO47918.1"/>
    <property type="molecule type" value="Genomic_DNA"/>
</dbReference>
<dbReference type="InterPro" id="IPR050490">
    <property type="entry name" value="Bact_solute-bd_prot1"/>
</dbReference>
<keyword evidence="5" id="KW-1185">Reference proteome</keyword>
<evidence type="ECO:0000256" key="1">
    <source>
        <dbReference type="ARBA" id="ARBA00022729"/>
    </source>
</evidence>
<accession>A0A919YE05</accession>
<feature type="signal peptide" evidence="3">
    <location>
        <begin position="1"/>
        <end position="23"/>
    </location>
</feature>
<sequence>MRKNAFRKSSLLLVAFTLMLSLAACGGSSGKDEPKSAEQPGNKTESSPETKTASADEPGWKLDTSPITFDWYLNFSWFANKWGVDPTSQYVTKKTGVSLNFIVPAGNENEKLNTMIASGSLPDFITLGWWEDGVKSMIEGDLVLPLNKLAEEYDPYFMKVADPAKLAWYKQDDGNTYVYPNSSSSPKDFEKYSRDYVSNQTFLVRKDMYEALGKPDMRTPEGFLNALKMAKEKFPQVEGQPLIPFGLTEFNDVGNGSLEGYLQNYLAIPYEKDGKLYDRQTDPEYIRWLKTFRQANEQGLLAKDVFIDKRPQMEEKIAQGRYFAMLYQRSDLTAQENALYAKDPNSVYIAVDGPANSKLDPPTLAGPGISGWTVTLISKKVKDKARAIRFLEYLISEEGQKDLYLGEKGVSYDTIDGKDQFKPEVLELLNKDRSAFDKKYGSSLTFWMMQDTNMILQWQPPSVEPFKQMEDWTKGKTTSFSQYDNINPTGNSAEGIASTKIAQTWGKTLPKLLISKSDEEFDKIWNEFLEKRDKAGFNKVEAYKQAKFEDNVKKLAEFLK</sequence>
<gene>
    <name evidence="4" type="ORF">J34TS1_26830</name>
</gene>
<comment type="caution">
    <text evidence="4">The sequence shown here is derived from an EMBL/GenBank/DDBJ whole genome shotgun (WGS) entry which is preliminary data.</text>
</comment>
<dbReference type="Gene3D" id="3.40.190.10">
    <property type="entry name" value="Periplasmic binding protein-like II"/>
    <property type="match status" value="2"/>
</dbReference>
<reference evidence="4 5" key="1">
    <citation type="submission" date="2021-03" db="EMBL/GenBank/DDBJ databases">
        <title>Antimicrobial resistance genes in bacteria isolated from Japanese honey, and their potential for conferring macrolide and lincosamide resistance in the American foulbrood pathogen Paenibacillus larvae.</title>
        <authorList>
            <person name="Okamoto M."/>
            <person name="Kumagai M."/>
            <person name="Kanamori H."/>
            <person name="Takamatsu D."/>
        </authorList>
    </citation>
    <scope>NUCLEOTIDE SEQUENCE [LARGE SCALE GENOMIC DNA]</scope>
    <source>
        <strain evidence="4 5">J34TS1</strain>
    </source>
</reference>
<feature type="compositionally biased region" description="Polar residues" evidence="2">
    <location>
        <begin position="39"/>
        <end position="53"/>
    </location>
</feature>
<dbReference type="Proteomes" id="UP000682811">
    <property type="component" value="Unassembled WGS sequence"/>
</dbReference>
<evidence type="ECO:0000256" key="2">
    <source>
        <dbReference type="SAM" id="MobiDB-lite"/>
    </source>
</evidence>
<keyword evidence="1 3" id="KW-0732">Signal</keyword>
<dbReference type="PANTHER" id="PTHR43649:SF33">
    <property type="entry name" value="POLYGALACTURONAN_RHAMNOGALACTURONAN-BINDING PROTEIN YTCQ"/>
    <property type="match status" value="1"/>
</dbReference>
<proteinExistence type="predicted"/>
<evidence type="ECO:0000313" key="5">
    <source>
        <dbReference type="Proteomes" id="UP000682811"/>
    </source>
</evidence>
<feature type="chain" id="PRO_5039609067" evidence="3">
    <location>
        <begin position="24"/>
        <end position="560"/>
    </location>
</feature>
<protein>
    <submittedName>
        <fullName evidence="4">ABC transporter substrate-binding protein</fullName>
    </submittedName>
</protein>
<dbReference type="PANTHER" id="PTHR43649">
    <property type="entry name" value="ARABINOSE-BINDING PROTEIN-RELATED"/>
    <property type="match status" value="1"/>
</dbReference>
<evidence type="ECO:0000313" key="4">
    <source>
        <dbReference type="EMBL" id="GIO47918.1"/>
    </source>
</evidence>
<organism evidence="4 5">
    <name type="scientific">Paenibacillus azoreducens</name>
    <dbReference type="NCBI Taxonomy" id="116718"/>
    <lineage>
        <taxon>Bacteria</taxon>
        <taxon>Bacillati</taxon>
        <taxon>Bacillota</taxon>
        <taxon>Bacilli</taxon>
        <taxon>Bacillales</taxon>
        <taxon>Paenibacillaceae</taxon>
        <taxon>Paenibacillus</taxon>
    </lineage>
</organism>
<dbReference type="SUPFAM" id="SSF53850">
    <property type="entry name" value="Periplasmic binding protein-like II"/>
    <property type="match status" value="1"/>
</dbReference>
<dbReference type="AlphaFoldDB" id="A0A919YE05"/>